<dbReference type="InterPro" id="IPR044855">
    <property type="entry name" value="CoA-Trfase_III_dom3_sf"/>
</dbReference>
<keyword evidence="3" id="KW-1185">Reference proteome</keyword>
<dbReference type="Proteomes" id="UP000626210">
    <property type="component" value="Unassembled WGS sequence"/>
</dbReference>
<dbReference type="EMBL" id="BMYK01000001">
    <property type="protein sequence ID" value="GHC70333.1"/>
    <property type="molecule type" value="Genomic_DNA"/>
</dbReference>
<dbReference type="Gene3D" id="3.30.1540.10">
    <property type="entry name" value="formyl-coa transferase, domain 3"/>
    <property type="match status" value="1"/>
</dbReference>
<protein>
    <submittedName>
        <fullName evidence="2">CoA transferase</fullName>
    </submittedName>
</protein>
<dbReference type="Gene3D" id="3.40.50.10540">
    <property type="entry name" value="Crotonobetainyl-coa:carnitine coa-transferase, domain 1"/>
    <property type="match status" value="1"/>
</dbReference>
<name>A0ABQ3FVW5_9BURK</name>
<evidence type="ECO:0000313" key="2">
    <source>
        <dbReference type="EMBL" id="GHC70333.1"/>
    </source>
</evidence>
<dbReference type="PANTHER" id="PTHR48207:SF3">
    <property type="entry name" value="SUCCINATE--HYDROXYMETHYLGLUTARATE COA-TRANSFERASE"/>
    <property type="match status" value="1"/>
</dbReference>
<dbReference type="Pfam" id="PF02515">
    <property type="entry name" value="CoA_transf_3"/>
    <property type="match status" value="1"/>
</dbReference>
<evidence type="ECO:0000313" key="3">
    <source>
        <dbReference type="Proteomes" id="UP000626210"/>
    </source>
</evidence>
<organism evidence="2 3">
    <name type="scientific">Pseudorhodoferax aquiterrae</name>
    <dbReference type="NCBI Taxonomy" id="747304"/>
    <lineage>
        <taxon>Bacteria</taxon>
        <taxon>Pseudomonadati</taxon>
        <taxon>Pseudomonadota</taxon>
        <taxon>Betaproteobacteria</taxon>
        <taxon>Burkholderiales</taxon>
        <taxon>Comamonadaceae</taxon>
    </lineage>
</organism>
<dbReference type="SUPFAM" id="SSF89796">
    <property type="entry name" value="CoA-transferase family III (CaiB/BaiF)"/>
    <property type="match status" value="1"/>
</dbReference>
<dbReference type="RefSeq" id="WP_189685396.1">
    <property type="nucleotide sequence ID" value="NZ_BMYK01000001.1"/>
</dbReference>
<proteinExistence type="predicted"/>
<sequence length="420" mass="45529">MPETPALPLAGLRVLAVEQYGAGPFGTSYLADLGAEVIKIENHHDGGDVGRHVGPHYFGQGDSHFFQTFNRNKKSLTLDLKQPEGMAVLRKLAAGADALLDNLRGDLPHKLGLTYAQLKDTNPRLVCAHLSAYGRSGSRKAWPGYDYLMQAEAGHLSLTGEPDGPPTRYGLSIVDLMTGLAAAFGLLAGVVQARASGQGMDIDTSLFDVALHNLNYPGTWYLNADVVTGRTARSGHPSLVPSQLYRTQDGWLFIMCNKEKFWPLLARELGHPEWAENPQLATFAARLKNRNQVQELLDTALMQQPTAVWLERLSGKVPVSPVFDVAQALQNPFVHERDGVVDFAYGDGRSARMIANPIRVAGRELPHRAAPRMGEHNEALLREAGFDDAAIAKLRALGVIAGQAMPVRSEGIDTGHAASP</sequence>
<accession>A0ABQ3FVW5</accession>
<keyword evidence="1 2" id="KW-0808">Transferase</keyword>
<dbReference type="InterPro" id="IPR003673">
    <property type="entry name" value="CoA-Trfase_fam_III"/>
</dbReference>
<comment type="caution">
    <text evidence="2">The sequence shown here is derived from an EMBL/GenBank/DDBJ whole genome shotgun (WGS) entry which is preliminary data.</text>
</comment>
<dbReference type="InterPro" id="IPR050483">
    <property type="entry name" value="CoA-transferase_III_domain"/>
</dbReference>
<gene>
    <name evidence="2" type="ORF">GCM10007320_04610</name>
</gene>
<dbReference type="InterPro" id="IPR023606">
    <property type="entry name" value="CoA-Trfase_III_dom_1_sf"/>
</dbReference>
<dbReference type="PANTHER" id="PTHR48207">
    <property type="entry name" value="SUCCINATE--HYDROXYMETHYLGLUTARATE COA-TRANSFERASE"/>
    <property type="match status" value="1"/>
</dbReference>
<reference evidence="3" key="1">
    <citation type="journal article" date="2019" name="Int. J. Syst. Evol. Microbiol.">
        <title>The Global Catalogue of Microorganisms (GCM) 10K type strain sequencing project: providing services to taxonomists for standard genome sequencing and annotation.</title>
        <authorList>
            <consortium name="The Broad Institute Genomics Platform"/>
            <consortium name="The Broad Institute Genome Sequencing Center for Infectious Disease"/>
            <person name="Wu L."/>
            <person name="Ma J."/>
        </authorList>
    </citation>
    <scope>NUCLEOTIDE SEQUENCE [LARGE SCALE GENOMIC DNA]</scope>
    <source>
        <strain evidence="3">KCTC 23314</strain>
    </source>
</reference>
<evidence type="ECO:0000256" key="1">
    <source>
        <dbReference type="ARBA" id="ARBA00022679"/>
    </source>
</evidence>
<dbReference type="GO" id="GO:0016740">
    <property type="term" value="F:transferase activity"/>
    <property type="evidence" value="ECO:0007669"/>
    <property type="project" value="UniProtKB-KW"/>
</dbReference>